<accession>F0R0L1</accession>
<evidence type="ECO:0000313" key="2">
    <source>
        <dbReference type="EMBL" id="ADY35247.1"/>
    </source>
</evidence>
<keyword evidence="1" id="KW-1133">Transmembrane helix</keyword>
<gene>
    <name evidence="2" type="ordered locus">Bacsa_0652</name>
</gene>
<keyword evidence="1" id="KW-0812">Transmembrane</keyword>
<organism evidence="2 3">
    <name type="scientific">Phocaeicola salanitronis (strain DSM 18170 / JCM 13657 / CCUG 60908 / BL78)</name>
    <name type="common">Bacteroides salanitronis</name>
    <dbReference type="NCBI Taxonomy" id="667015"/>
    <lineage>
        <taxon>Bacteria</taxon>
        <taxon>Pseudomonadati</taxon>
        <taxon>Bacteroidota</taxon>
        <taxon>Bacteroidia</taxon>
        <taxon>Bacteroidales</taxon>
        <taxon>Bacteroidaceae</taxon>
        <taxon>Phocaeicola</taxon>
    </lineage>
</organism>
<dbReference type="Proteomes" id="UP000007486">
    <property type="component" value="Chromosome"/>
</dbReference>
<evidence type="ECO:0000256" key="1">
    <source>
        <dbReference type="SAM" id="Phobius"/>
    </source>
</evidence>
<dbReference type="KEGG" id="bsa:Bacsa_0652"/>
<dbReference type="HOGENOM" id="CLU_3340317_0_0_10"/>
<keyword evidence="1" id="KW-0472">Membrane</keyword>
<dbReference type="AlphaFoldDB" id="F0R0L1"/>
<protein>
    <submittedName>
        <fullName evidence="2">Uncharacterized protein</fullName>
    </submittedName>
</protein>
<proteinExistence type="predicted"/>
<keyword evidence="3" id="KW-1185">Reference proteome</keyword>
<dbReference type="EMBL" id="CP002530">
    <property type="protein sequence ID" value="ADY35247.1"/>
    <property type="molecule type" value="Genomic_DNA"/>
</dbReference>
<sequence>MKATLSIHQLYAKPILFVAGLPLLLVGLPALMRRIYR</sequence>
<name>F0R0L1_PHOSB</name>
<evidence type="ECO:0000313" key="3">
    <source>
        <dbReference type="Proteomes" id="UP000007486"/>
    </source>
</evidence>
<reference evidence="2 3" key="1">
    <citation type="journal article" date="2011" name="Stand. Genomic Sci.">
        <title>Complete genome sequence of Bacteroides salanitronis type strain (BL78).</title>
        <authorList>
            <person name="Gronow S."/>
            <person name="Held B."/>
            <person name="Lucas S."/>
            <person name="Lapidus A."/>
            <person name="Del Rio T.G."/>
            <person name="Nolan M."/>
            <person name="Tice H."/>
            <person name="Deshpande S."/>
            <person name="Cheng J.F."/>
            <person name="Pitluck S."/>
            <person name="Liolios K."/>
            <person name="Pagani I."/>
            <person name="Ivanova N."/>
            <person name="Mavromatis K."/>
            <person name="Pati A."/>
            <person name="Tapia R."/>
            <person name="Han C."/>
            <person name="Goodwin L."/>
            <person name="Chen A."/>
            <person name="Palaniappan K."/>
            <person name="Land M."/>
            <person name="Hauser L."/>
            <person name="Chang Y.J."/>
            <person name="Jeffries C.D."/>
            <person name="Brambilla E.M."/>
            <person name="Rohde M."/>
            <person name="Goker M."/>
            <person name="Detter J.C."/>
            <person name="Woyke T."/>
            <person name="Bristow J."/>
            <person name="Markowitz V."/>
            <person name="Hugenholtz P."/>
            <person name="Kyrpides N.C."/>
            <person name="Klenk H.P."/>
            <person name="Eisen J.A."/>
        </authorList>
    </citation>
    <scope>NUCLEOTIDE SEQUENCE [LARGE SCALE GENOMIC DNA]</scope>
    <source>
        <strain evidence="2 3">DSM 18170</strain>
    </source>
</reference>
<feature type="transmembrane region" description="Helical" evidence="1">
    <location>
        <begin position="15"/>
        <end position="32"/>
    </location>
</feature>
<dbReference type="STRING" id="667015.Bacsa_0652"/>